<reference evidence="10" key="1">
    <citation type="journal article" date="2021" name="PeerJ">
        <title>Extensive microbial diversity within the chicken gut microbiome revealed by metagenomics and culture.</title>
        <authorList>
            <person name="Gilroy R."/>
            <person name="Ravi A."/>
            <person name="Getino M."/>
            <person name="Pursley I."/>
            <person name="Horton D.L."/>
            <person name="Alikhan N.F."/>
            <person name="Baker D."/>
            <person name="Gharbi K."/>
            <person name="Hall N."/>
            <person name="Watson M."/>
            <person name="Adriaenssens E.M."/>
            <person name="Foster-Nyarko E."/>
            <person name="Jarju S."/>
            <person name="Secka A."/>
            <person name="Antonio M."/>
            <person name="Oren A."/>
            <person name="Chaudhuri R.R."/>
            <person name="La Ragione R."/>
            <person name="Hildebrand F."/>
            <person name="Pallen M.J."/>
        </authorList>
    </citation>
    <scope>NUCLEOTIDE SEQUENCE</scope>
    <source>
        <strain evidence="10">ChiBcec2-3848</strain>
    </source>
</reference>
<dbReference type="Pfam" id="PF02518">
    <property type="entry name" value="HATPase_c"/>
    <property type="match status" value="1"/>
</dbReference>
<keyword evidence="8" id="KW-0472">Membrane</keyword>
<evidence type="ECO:0000256" key="3">
    <source>
        <dbReference type="ARBA" id="ARBA00012438"/>
    </source>
</evidence>
<dbReference type="CDD" id="cd00082">
    <property type="entry name" value="HisKA"/>
    <property type="match status" value="1"/>
</dbReference>
<dbReference type="FunFam" id="1.10.287.130:FF:000001">
    <property type="entry name" value="Two-component sensor histidine kinase"/>
    <property type="match status" value="1"/>
</dbReference>
<keyword evidence="6 10" id="KW-0418">Kinase</keyword>
<evidence type="ECO:0000256" key="8">
    <source>
        <dbReference type="SAM" id="Phobius"/>
    </source>
</evidence>
<dbReference type="AlphaFoldDB" id="A0A9D2PPM2"/>
<feature type="transmembrane region" description="Helical" evidence="8">
    <location>
        <begin position="176"/>
        <end position="196"/>
    </location>
</feature>
<dbReference type="PANTHER" id="PTHR45453:SF1">
    <property type="entry name" value="PHOSPHATE REGULON SENSOR PROTEIN PHOR"/>
    <property type="match status" value="1"/>
</dbReference>
<keyword evidence="7" id="KW-0902">Two-component regulatory system</keyword>
<evidence type="ECO:0000256" key="5">
    <source>
        <dbReference type="ARBA" id="ARBA00022679"/>
    </source>
</evidence>
<dbReference type="Pfam" id="PF00512">
    <property type="entry name" value="HisKA"/>
    <property type="match status" value="1"/>
</dbReference>
<comment type="caution">
    <text evidence="10">The sequence shown here is derived from an EMBL/GenBank/DDBJ whole genome shotgun (WGS) entry which is preliminary data.</text>
</comment>
<dbReference type="PANTHER" id="PTHR45453">
    <property type="entry name" value="PHOSPHATE REGULON SENSOR PROTEIN PHOR"/>
    <property type="match status" value="1"/>
</dbReference>
<keyword evidence="8" id="KW-1133">Transmembrane helix</keyword>
<dbReference type="CDD" id="cd00075">
    <property type="entry name" value="HATPase"/>
    <property type="match status" value="1"/>
</dbReference>
<dbReference type="EMBL" id="DWVZ01000203">
    <property type="protein sequence ID" value="HJC64784.1"/>
    <property type="molecule type" value="Genomic_DNA"/>
</dbReference>
<dbReference type="SUPFAM" id="SSF55874">
    <property type="entry name" value="ATPase domain of HSP90 chaperone/DNA topoisomerase II/histidine kinase"/>
    <property type="match status" value="1"/>
</dbReference>
<gene>
    <name evidence="10" type="ORF">H9753_14410</name>
</gene>
<dbReference type="GO" id="GO:0016036">
    <property type="term" value="P:cellular response to phosphate starvation"/>
    <property type="evidence" value="ECO:0007669"/>
    <property type="project" value="TreeGrafter"/>
</dbReference>
<dbReference type="SMART" id="SM00388">
    <property type="entry name" value="HisKA"/>
    <property type="match status" value="1"/>
</dbReference>
<dbReference type="PRINTS" id="PR00344">
    <property type="entry name" value="BCTRLSENSOR"/>
</dbReference>
<dbReference type="GO" id="GO:0004721">
    <property type="term" value="F:phosphoprotein phosphatase activity"/>
    <property type="evidence" value="ECO:0007669"/>
    <property type="project" value="TreeGrafter"/>
</dbReference>
<dbReference type="SUPFAM" id="SSF47384">
    <property type="entry name" value="Homodimeric domain of signal transducing histidine kinase"/>
    <property type="match status" value="1"/>
</dbReference>
<dbReference type="PROSITE" id="PS50109">
    <property type="entry name" value="HIS_KIN"/>
    <property type="match status" value="1"/>
</dbReference>
<dbReference type="SMART" id="SM00387">
    <property type="entry name" value="HATPase_c"/>
    <property type="match status" value="1"/>
</dbReference>
<dbReference type="Gene3D" id="1.10.287.130">
    <property type="match status" value="1"/>
</dbReference>
<feature type="transmembrane region" description="Helical" evidence="8">
    <location>
        <begin position="12"/>
        <end position="30"/>
    </location>
</feature>
<evidence type="ECO:0000256" key="7">
    <source>
        <dbReference type="ARBA" id="ARBA00023012"/>
    </source>
</evidence>
<dbReference type="InterPro" id="IPR036890">
    <property type="entry name" value="HATPase_C_sf"/>
</dbReference>
<evidence type="ECO:0000256" key="1">
    <source>
        <dbReference type="ARBA" id="ARBA00000085"/>
    </source>
</evidence>
<protein>
    <recommendedName>
        <fullName evidence="3">histidine kinase</fullName>
        <ecNumber evidence="3">2.7.13.3</ecNumber>
    </recommendedName>
</protein>
<comment type="catalytic activity">
    <reaction evidence="1">
        <text>ATP + protein L-histidine = ADP + protein N-phospho-L-histidine.</text>
        <dbReference type="EC" id="2.7.13.3"/>
    </reaction>
</comment>
<dbReference type="InterPro" id="IPR003594">
    <property type="entry name" value="HATPase_dom"/>
</dbReference>
<dbReference type="GO" id="GO:0000155">
    <property type="term" value="F:phosphorelay sensor kinase activity"/>
    <property type="evidence" value="ECO:0007669"/>
    <property type="project" value="InterPro"/>
</dbReference>
<dbReference type="Gene3D" id="3.30.565.10">
    <property type="entry name" value="Histidine kinase-like ATPase, C-terminal domain"/>
    <property type="match status" value="1"/>
</dbReference>
<dbReference type="GO" id="GO:0005886">
    <property type="term" value="C:plasma membrane"/>
    <property type="evidence" value="ECO:0007669"/>
    <property type="project" value="TreeGrafter"/>
</dbReference>
<proteinExistence type="predicted"/>
<name>A0A9D2PPM2_9FIRM</name>
<organism evidence="10 11">
    <name type="scientific">Candidatus Blautia merdavium</name>
    <dbReference type="NCBI Taxonomy" id="2838494"/>
    <lineage>
        <taxon>Bacteria</taxon>
        <taxon>Bacillati</taxon>
        <taxon>Bacillota</taxon>
        <taxon>Clostridia</taxon>
        <taxon>Lachnospirales</taxon>
        <taxon>Lachnospiraceae</taxon>
        <taxon>Blautia</taxon>
    </lineage>
</organism>
<evidence type="ECO:0000313" key="11">
    <source>
        <dbReference type="Proteomes" id="UP000823886"/>
    </source>
</evidence>
<dbReference type="InterPro" id="IPR036097">
    <property type="entry name" value="HisK_dim/P_sf"/>
</dbReference>
<keyword evidence="5" id="KW-0808">Transferase</keyword>
<evidence type="ECO:0000256" key="4">
    <source>
        <dbReference type="ARBA" id="ARBA00022553"/>
    </source>
</evidence>
<accession>A0A9D2PPM2</accession>
<dbReference type="EC" id="2.7.13.3" evidence="3"/>
<dbReference type="InterPro" id="IPR005467">
    <property type="entry name" value="His_kinase_dom"/>
</dbReference>
<reference evidence="10" key="2">
    <citation type="submission" date="2021-04" db="EMBL/GenBank/DDBJ databases">
        <authorList>
            <person name="Gilroy R."/>
        </authorList>
    </citation>
    <scope>NUCLEOTIDE SEQUENCE</scope>
    <source>
        <strain evidence="10">ChiBcec2-3848</strain>
    </source>
</reference>
<comment type="subcellular location">
    <subcellularLocation>
        <location evidence="2">Membrane</location>
    </subcellularLocation>
</comment>
<feature type="domain" description="Histidine kinase" evidence="9">
    <location>
        <begin position="216"/>
        <end position="436"/>
    </location>
</feature>
<evidence type="ECO:0000313" key="10">
    <source>
        <dbReference type="EMBL" id="HJC64784.1"/>
    </source>
</evidence>
<evidence type="ECO:0000256" key="2">
    <source>
        <dbReference type="ARBA" id="ARBA00004370"/>
    </source>
</evidence>
<dbReference type="Proteomes" id="UP000823886">
    <property type="component" value="Unassembled WGS sequence"/>
</dbReference>
<dbReference type="InterPro" id="IPR050351">
    <property type="entry name" value="BphY/WalK/GraS-like"/>
</dbReference>
<keyword evidence="4" id="KW-0597">Phosphoprotein</keyword>
<evidence type="ECO:0000256" key="6">
    <source>
        <dbReference type="ARBA" id="ARBA00022777"/>
    </source>
</evidence>
<sequence length="443" mass="49602">MLKRLLNRLHIIMTGILMVLITLILSFTFWNTYQSAQTADVTYIQRMASLIIYQLEADTEQPETVLSDYEEQMNVYTALQDSEGSLLYQSDADFPTDFSVLLKKAGQSIGIENAAGSSDARQITEQGGYIELEGLHHDHYYAIPATISTQGGNSFSLTLVYPKSSAMELFLGQAPLYLGIWLISFVVILFVSRFLLKKAFTPSEEMIKSQKDFVAAASHELKAPLAVIMANAEALQCMQDHDSSDPQTQSCLDVIDVECSRMSRLVRDMLLLASSDADKWTIQKSEINVDTLLITLYEAYEPVCISKKIRLELNLSEDAYPFLSSDRERLFQILSIFLDNAVCYSPEGSSLQIQASLKEKKLIFSIIDHGKGIPAEDKPFIFDRFYRGDKSRTDKSHFGLGLSIAKELARMLDGEIGFKDTEGGGATFFLRLPIKKYAKNTGV</sequence>
<dbReference type="InterPro" id="IPR003661">
    <property type="entry name" value="HisK_dim/P_dom"/>
</dbReference>
<dbReference type="InterPro" id="IPR004358">
    <property type="entry name" value="Sig_transdc_His_kin-like_C"/>
</dbReference>
<keyword evidence="8" id="KW-0812">Transmembrane</keyword>
<evidence type="ECO:0000259" key="9">
    <source>
        <dbReference type="PROSITE" id="PS50109"/>
    </source>
</evidence>